<evidence type="ECO:0000256" key="6">
    <source>
        <dbReference type="SAM" id="Phobius"/>
    </source>
</evidence>
<feature type="domain" description="TLC" evidence="7">
    <location>
        <begin position="64"/>
        <end position="279"/>
    </location>
</feature>
<feature type="transmembrane region" description="Helical" evidence="6">
    <location>
        <begin position="249"/>
        <end position="267"/>
    </location>
</feature>
<dbReference type="PROSITE" id="PS50922">
    <property type="entry name" value="TLC"/>
    <property type="match status" value="1"/>
</dbReference>
<evidence type="ECO:0000256" key="4">
    <source>
        <dbReference type="ARBA" id="ARBA00023136"/>
    </source>
</evidence>
<dbReference type="EMBL" id="JAVXUO010001129">
    <property type="protein sequence ID" value="KAK2985718.1"/>
    <property type="molecule type" value="Genomic_DNA"/>
</dbReference>
<keyword evidence="9" id="KW-1185">Reference proteome</keyword>
<dbReference type="PANTHER" id="PTHR12560:SF49">
    <property type="entry name" value="CERAMIDE SYNTHASE 1 LOH3"/>
    <property type="match status" value="1"/>
</dbReference>
<evidence type="ECO:0000256" key="5">
    <source>
        <dbReference type="PROSITE-ProRule" id="PRU00205"/>
    </source>
</evidence>
<dbReference type="GO" id="GO:0046513">
    <property type="term" value="P:ceramide biosynthetic process"/>
    <property type="evidence" value="ECO:0007669"/>
    <property type="project" value="InterPro"/>
</dbReference>
<comment type="caution">
    <text evidence="8">The sequence shown here is derived from an EMBL/GenBank/DDBJ whole genome shotgun (WGS) entry which is preliminary data.</text>
</comment>
<dbReference type="Proteomes" id="UP001187471">
    <property type="component" value="Unassembled WGS sequence"/>
</dbReference>
<protein>
    <recommendedName>
        <fullName evidence="7">TLC domain-containing protein</fullName>
    </recommendedName>
</protein>
<evidence type="ECO:0000256" key="1">
    <source>
        <dbReference type="ARBA" id="ARBA00004477"/>
    </source>
</evidence>
<dbReference type="PANTHER" id="PTHR12560">
    <property type="entry name" value="LONGEVITY ASSURANCE FACTOR 1 LAG1"/>
    <property type="match status" value="1"/>
</dbReference>
<accession>A0AA88RGZ6</accession>
<feature type="transmembrane region" description="Helical" evidence="6">
    <location>
        <begin position="199"/>
        <end position="225"/>
    </location>
</feature>
<dbReference type="AlphaFoldDB" id="A0AA88RGZ6"/>
<evidence type="ECO:0000313" key="9">
    <source>
        <dbReference type="Proteomes" id="UP001187471"/>
    </source>
</evidence>
<sequence length="292" mass="34518">MGWNSESYPQYQDLVFLPFFVLLFPSVHFILDRSLFEQLARRLILGKGNAIQSYETSMKRKKLNKFKEAAWKCIFSLSAEVFALSVTYNEPWFTNTRFFWEGPADQVWPDQKMKLKLKGLYLFSAGFYIYSIFTLVFWEARRSDFKVSMGHHISTIILLLLSYIFRFSRVGSIVLTLHEGSDVFLQFGKISKYCGFERIASFSFVLFIMSWLILRLIYYPFWILWSTSYEVLPLMNKAKHMLDGTLTSYYILNGLLFSLLACHIYWWRLMFRMLIKQIQDGGQVSDDVRSDL</sequence>
<evidence type="ECO:0000256" key="2">
    <source>
        <dbReference type="ARBA" id="ARBA00022692"/>
    </source>
</evidence>
<feature type="transmembrane region" description="Helical" evidence="6">
    <location>
        <begin position="14"/>
        <end position="31"/>
    </location>
</feature>
<dbReference type="InterPro" id="IPR006634">
    <property type="entry name" value="TLC-dom"/>
</dbReference>
<gene>
    <name evidence="8" type="ORF">RJ640_023685</name>
</gene>
<feature type="transmembrane region" description="Helical" evidence="6">
    <location>
        <begin position="120"/>
        <end position="138"/>
    </location>
</feature>
<keyword evidence="3 6" id="KW-1133">Transmembrane helix</keyword>
<dbReference type="SMART" id="SM00724">
    <property type="entry name" value="TLC"/>
    <property type="match status" value="1"/>
</dbReference>
<comment type="subcellular location">
    <subcellularLocation>
        <location evidence="1">Endoplasmic reticulum membrane</location>
        <topology evidence="1">Multi-pass membrane protein</topology>
    </subcellularLocation>
</comment>
<feature type="transmembrane region" description="Helical" evidence="6">
    <location>
        <begin position="150"/>
        <end position="168"/>
    </location>
</feature>
<organism evidence="8 9">
    <name type="scientific">Escallonia rubra</name>
    <dbReference type="NCBI Taxonomy" id="112253"/>
    <lineage>
        <taxon>Eukaryota</taxon>
        <taxon>Viridiplantae</taxon>
        <taxon>Streptophyta</taxon>
        <taxon>Embryophyta</taxon>
        <taxon>Tracheophyta</taxon>
        <taxon>Spermatophyta</taxon>
        <taxon>Magnoliopsida</taxon>
        <taxon>eudicotyledons</taxon>
        <taxon>Gunneridae</taxon>
        <taxon>Pentapetalae</taxon>
        <taxon>asterids</taxon>
        <taxon>campanulids</taxon>
        <taxon>Escalloniales</taxon>
        <taxon>Escalloniaceae</taxon>
        <taxon>Escallonia</taxon>
    </lineage>
</organism>
<evidence type="ECO:0000259" key="7">
    <source>
        <dbReference type="PROSITE" id="PS50922"/>
    </source>
</evidence>
<proteinExistence type="predicted"/>
<dbReference type="GO" id="GO:0005789">
    <property type="term" value="C:endoplasmic reticulum membrane"/>
    <property type="evidence" value="ECO:0007669"/>
    <property type="project" value="UniProtKB-SubCell"/>
</dbReference>
<reference evidence="8" key="1">
    <citation type="submission" date="2022-12" db="EMBL/GenBank/DDBJ databases">
        <title>Draft genome assemblies for two species of Escallonia (Escalloniales).</title>
        <authorList>
            <person name="Chanderbali A."/>
            <person name="Dervinis C."/>
            <person name="Anghel I."/>
            <person name="Soltis D."/>
            <person name="Soltis P."/>
            <person name="Zapata F."/>
        </authorList>
    </citation>
    <scope>NUCLEOTIDE SEQUENCE</scope>
    <source>
        <strain evidence="8">UCBG92.1500</strain>
        <tissue evidence="8">Leaf</tissue>
    </source>
</reference>
<dbReference type="InterPro" id="IPR016439">
    <property type="entry name" value="Lag1/Lac1-like"/>
</dbReference>
<evidence type="ECO:0000313" key="8">
    <source>
        <dbReference type="EMBL" id="KAK2985718.1"/>
    </source>
</evidence>
<keyword evidence="2 5" id="KW-0812">Transmembrane</keyword>
<name>A0AA88RGZ6_9ASTE</name>
<dbReference type="GO" id="GO:0050291">
    <property type="term" value="F:sphingosine N-acyltransferase activity"/>
    <property type="evidence" value="ECO:0007669"/>
    <property type="project" value="InterPro"/>
</dbReference>
<keyword evidence="4 5" id="KW-0472">Membrane</keyword>
<dbReference type="PIRSF" id="PIRSF005225">
    <property type="entry name" value="LAG1_LAC1"/>
    <property type="match status" value="1"/>
</dbReference>
<dbReference type="Pfam" id="PF03798">
    <property type="entry name" value="TRAM_LAG1_CLN8"/>
    <property type="match status" value="1"/>
</dbReference>
<evidence type="ECO:0000256" key="3">
    <source>
        <dbReference type="ARBA" id="ARBA00022989"/>
    </source>
</evidence>